<keyword evidence="2" id="KW-0808">Transferase</keyword>
<protein>
    <submittedName>
        <fullName evidence="2">Glycosyltransferase</fullName>
    </submittedName>
</protein>
<dbReference type="CDD" id="cd04949">
    <property type="entry name" value="GT4_GtfA-like"/>
    <property type="match status" value="1"/>
</dbReference>
<evidence type="ECO:0000259" key="1">
    <source>
        <dbReference type="Pfam" id="PF00534"/>
    </source>
</evidence>
<gene>
    <name evidence="2" type="ORF">ESZ50_05980</name>
</gene>
<dbReference type="GO" id="GO:0016757">
    <property type="term" value="F:glycosyltransferase activity"/>
    <property type="evidence" value="ECO:0007669"/>
    <property type="project" value="InterPro"/>
</dbReference>
<accession>A0A6C2C6R0</accession>
<evidence type="ECO:0000313" key="2">
    <source>
        <dbReference type="EMBL" id="TYC49681.1"/>
    </source>
</evidence>
<proteinExistence type="predicted"/>
<dbReference type="RefSeq" id="WP_148622673.1">
    <property type="nucleotide sequence ID" value="NZ_SDGZ01000014.1"/>
</dbReference>
<comment type="caution">
    <text evidence="2">The sequence shown here is derived from an EMBL/GenBank/DDBJ whole genome shotgun (WGS) entry which is preliminary data.</text>
</comment>
<sequence>MIFFINATMPKQKSGIEHAQLKRMALFNLYKTDVRLILRDWDPVAHINTNLAGVSDKQLINMFDYFQGATEVEAKHLQATDLQFGQPNLQFQEDAEHNRYLVTNQLGRLIARVNYDSTDAQRVRSTELFDVFNNLYRVNHYDSRGFLSLAQWYTPDNKVGTETWLTPDGRTVLETFNKQNARGELKKSGWRLTDQQGKIHVFDTIDELTLHFYDCLNDDFWSAQSPNIFVLDRAHLGDWALLHLKRPAYTVLHLHNSQVSDAQDPVNSMVNNHYEFGLANKDQYNAIISATHRQQADVKQRFAPKAELFTIPVGIVDPALLAVTPIPVAQRTFGKMVVFARIAWEKNLVDLVKAVALAHKEIPAVTLDIYGYADPSNDYQARRAVEAVIAEEHLENVVTLKGYTTDVGAVENDAMMYGLTSKMEGFNLAILEAISHGLISFTYDVNYGPNEIVQNGVNGAIVPYGDYQALASKMIDVLKNPQLAQAYSDGAYASAERYSSETVWQAWQKLLASAQAEWSQRVITTIPAES</sequence>
<dbReference type="SUPFAM" id="SSF53756">
    <property type="entry name" value="UDP-Glycosyltransferase/glycogen phosphorylase"/>
    <property type="match status" value="1"/>
</dbReference>
<dbReference type="PANTHER" id="PTHR12526">
    <property type="entry name" value="GLYCOSYLTRANSFERASE"/>
    <property type="match status" value="1"/>
</dbReference>
<dbReference type="Gene3D" id="3.40.50.2000">
    <property type="entry name" value="Glycogen Phosphorylase B"/>
    <property type="match status" value="3"/>
</dbReference>
<feature type="domain" description="Glycosyl transferase family 1" evidence="1">
    <location>
        <begin position="336"/>
        <end position="492"/>
    </location>
</feature>
<evidence type="ECO:0000313" key="3">
    <source>
        <dbReference type="Proteomes" id="UP000371977"/>
    </source>
</evidence>
<dbReference type="Pfam" id="PF00534">
    <property type="entry name" value="Glycos_transf_1"/>
    <property type="match status" value="1"/>
</dbReference>
<organism evidence="2 3">
    <name type="scientific">Weissella muntiaci</name>
    <dbReference type="NCBI Taxonomy" id="2508881"/>
    <lineage>
        <taxon>Bacteria</taxon>
        <taxon>Bacillati</taxon>
        <taxon>Bacillota</taxon>
        <taxon>Bacilli</taxon>
        <taxon>Lactobacillales</taxon>
        <taxon>Lactobacillaceae</taxon>
        <taxon>Weissella</taxon>
    </lineage>
</organism>
<reference evidence="2 3" key="1">
    <citation type="submission" date="2019-01" db="EMBL/GenBank/DDBJ databases">
        <title>Weissella sp. nov., a novel lactic acid bacterium isolated from animal feces.</title>
        <authorList>
            <person name="Wang L.-T."/>
        </authorList>
    </citation>
    <scope>NUCLEOTIDE SEQUENCE [LARGE SCALE GENOMIC DNA]</scope>
    <source>
        <strain evidence="2 3">8H-2</strain>
    </source>
</reference>
<dbReference type="OrthoDB" id="570545at2"/>
<dbReference type="AlphaFoldDB" id="A0A6C2C6R0"/>
<name>A0A6C2C6R0_9LACO</name>
<dbReference type="PANTHER" id="PTHR12526:SF630">
    <property type="entry name" value="GLYCOSYLTRANSFERASE"/>
    <property type="match status" value="1"/>
</dbReference>
<dbReference type="EMBL" id="SDGZ01000014">
    <property type="protein sequence ID" value="TYC49681.1"/>
    <property type="molecule type" value="Genomic_DNA"/>
</dbReference>
<dbReference type="InterPro" id="IPR001296">
    <property type="entry name" value="Glyco_trans_1"/>
</dbReference>
<dbReference type="Proteomes" id="UP000371977">
    <property type="component" value="Unassembled WGS sequence"/>
</dbReference>
<keyword evidence="3" id="KW-1185">Reference proteome</keyword>